<comment type="pathway">
    <text evidence="2">Protein modification; protein glycosylation.</text>
</comment>
<dbReference type="RefSeq" id="XP_028480072.1">
    <property type="nucleotide sequence ID" value="XM_028616215.1"/>
</dbReference>
<feature type="transmembrane region" description="Helical" evidence="14">
    <location>
        <begin position="44"/>
        <end position="63"/>
    </location>
</feature>
<dbReference type="Pfam" id="PF15924">
    <property type="entry name" value="ALG11_N"/>
    <property type="match status" value="1"/>
</dbReference>
<gene>
    <name evidence="17" type="primary">ALG11</name>
    <name evidence="17" type="ORF">EHS24_000382</name>
</gene>
<sequence>MDPGVFFAYLVFGGYFALIAACFVLVTSSIAAQKPADAVVQGRPFVFLRVAFGALLCTWYFMFQFMKWSYMAYRQTHPGALMGAWLKNTSLFEQAWRAVCVGTGNWWWSSWICTSAVFFAAGIWYGSIRHGIRYPWAYMLLGQLVAISVAIALFLTAVYMHEPRPVQPKAPFLLWTLLLAAMYAIYALPSYAHTPTFMPVLGLIHGAVIVPLFFVPVKAFGAATTAPSSSSGVAVEGNAFAGMKFRALFVILAVASVFVHVSTTSQVLSSIPRNASLFQHLYTTIISHPAQGSVSLDVIWVAVTAAVFMLINGSTGEVILKGSLVAAAFAVGLARYLGVNWLLIGSLVPIVGLLGVAGVAFAFTHVRKRNRKRREAFLGRLGIKESTVIAGTAKEAPFMARRRIIVGFWHPYCNAGGGGERVLWTAIQWLQREDPDVVVLVYSGDYPTASKEEILGKVMLSPKTLEFVPLPSRHLISDGYWRRFTLLGQSFGSLVLAWQGLCGKDGIWGDIFIDSMGYAFVLPFVRLVTGSETAIGSYTHYPTVSADMVKRVRERSAGVENGGVANSASKTWAKLVYYRIFTTVYATALLFSEHIMTNSSWTQAHIQSLLTKGRSSTLASLLLMDDETQRVNEKRGESTPDDRARCEVVYPPCDTTELTKLGNLEHRARELVSLAQFRPEKDHAKQIHALAILFKAHPEYKTGPARVQLTLMGGSRGPSDEARLDELRKLAVELNVEDNTTFLVNEPYPTIVSKLGQASIGLNTMQDEHFGINVVEFMAAGLIPIVHASAGPLMDIVVPWKNQKTGFHATDAESFAVAIHEALSLPPAQQLAMRKAARALAADKFSEAAFENAFQNGWMRLVHRAEERLGAAQEDEQ</sequence>
<evidence type="ECO:0000256" key="4">
    <source>
        <dbReference type="ARBA" id="ARBA00022018"/>
    </source>
</evidence>
<accession>A0A427YA48</accession>
<keyword evidence="5" id="KW-0328">Glycosyltransferase</keyword>
<dbReference type="GO" id="GO:0006487">
    <property type="term" value="P:protein N-linked glycosylation"/>
    <property type="evidence" value="ECO:0007669"/>
    <property type="project" value="TreeGrafter"/>
</dbReference>
<evidence type="ECO:0000259" key="16">
    <source>
        <dbReference type="Pfam" id="PF15924"/>
    </source>
</evidence>
<dbReference type="CDD" id="cd03806">
    <property type="entry name" value="GT4_ALG11-like"/>
    <property type="match status" value="1"/>
</dbReference>
<dbReference type="InterPro" id="IPR001296">
    <property type="entry name" value="Glyco_trans_1"/>
</dbReference>
<keyword evidence="9 14" id="KW-1133">Transmembrane helix</keyword>
<organism evidence="17 18">
    <name type="scientific">Apiotrichum porosum</name>
    <dbReference type="NCBI Taxonomy" id="105984"/>
    <lineage>
        <taxon>Eukaryota</taxon>
        <taxon>Fungi</taxon>
        <taxon>Dikarya</taxon>
        <taxon>Basidiomycota</taxon>
        <taxon>Agaricomycotina</taxon>
        <taxon>Tremellomycetes</taxon>
        <taxon>Trichosporonales</taxon>
        <taxon>Trichosporonaceae</taxon>
        <taxon>Apiotrichum</taxon>
    </lineage>
</organism>
<dbReference type="AlphaFoldDB" id="A0A427YA48"/>
<name>A0A427YA48_9TREE</name>
<evidence type="ECO:0000256" key="10">
    <source>
        <dbReference type="ARBA" id="ARBA00023136"/>
    </source>
</evidence>
<feature type="transmembrane region" description="Helical" evidence="14">
    <location>
        <begin position="106"/>
        <end position="125"/>
    </location>
</feature>
<evidence type="ECO:0000313" key="17">
    <source>
        <dbReference type="EMBL" id="RSH87864.1"/>
    </source>
</evidence>
<keyword evidence="10 14" id="KW-0472">Membrane</keyword>
<keyword evidence="7 14" id="KW-0812">Transmembrane</keyword>
<evidence type="ECO:0000256" key="8">
    <source>
        <dbReference type="ARBA" id="ARBA00022824"/>
    </source>
</evidence>
<keyword evidence="18" id="KW-1185">Reference proteome</keyword>
<feature type="transmembrane region" description="Helical" evidence="14">
    <location>
        <begin position="343"/>
        <end position="364"/>
    </location>
</feature>
<dbReference type="GO" id="GO:0005789">
    <property type="term" value="C:endoplasmic reticulum membrane"/>
    <property type="evidence" value="ECO:0007669"/>
    <property type="project" value="UniProtKB-SubCell"/>
</dbReference>
<feature type="transmembrane region" description="Helical" evidence="14">
    <location>
        <begin position="6"/>
        <end position="32"/>
    </location>
</feature>
<evidence type="ECO:0000256" key="12">
    <source>
        <dbReference type="ARBA" id="ARBA00032515"/>
    </source>
</evidence>
<dbReference type="STRING" id="105984.A0A427YA48"/>
<protein>
    <recommendedName>
        <fullName evidence="4">GDP-Man:Man(3)GlcNAc(2)-PP-Dol alpha-1,2-mannosyltransferase</fullName>
        <ecNumber evidence="3">2.4.1.131</ecNumber>
    </recommendedName>
    <alternativeName>
        <fullName evidence="11">Asparagine-linked glycosylation protein 11</fullName>
    </alternativeName>
    <alternativeName>
        <fullName evidence="12">Glycolipid 2-alpha-mannosyltransferase</fullName>
    </alternativeName>
</protein>
<dbReference type="InterPro" id="IPR038013">
    <property type="entry name" value="ALG11"/>
</dbReference>
<feature type="transmembrane region" description="Helical" evidence="14">
    <location>
        <begin position="196"/>
        <end position="214"/>
    </location>
</feature>
<dbReference type="PANTHER" id="PTHR45919">
    <property type="entry name" value="GDP-MAN:MAN(3)GLCNAC(2)-PP-DOL ALPHA-1,2-MANNOSYLTRANSFERASE"/>
    <property type="match status" value="1"/>
</dbReference>
<evidence type="ECO:0000256" key="5">
    <source>
        <dbReference type="ARBA" id="ARBA00022676"/>
    </source>
</evidence>
<proteinExistence type="predicted"/>
<evidence type="ECO:0000256" key="11">
    <source>
        <dbReference type="ARBA" id="ARBA00032060"/>
    </source>
</evidence>
<feature type="transmembrane region" description="Helical" evidence="14">
    <location>
        <begin position="137"/>
        <end position="160"/>
    </location>
</feature>
<evidence type="ECO:0000256" key="1">
    <source>
        <dbReference type="ARBA" id="ARBA00004389"/>
    </source>
</evidence>
<dbReference type="EC" id="2.4.1.131" evidence="3"/>
<feature type="transmembrane region" description="Helical" evidence="14">
    <location>
        <begin position="248"/>
        <end position="271"/>
    </location>
</feature>
<feature type="transmembrane region" description="Helical" evidence="14">
    <location>
        <begin position="291"/>
        <end position="311"/>
    </location>
</feature>
<dbReference type="GeneID" id="39584925"/>
<evidence type="ECO:0000313" key="18">
    <source>
        <dbReference type="Proteomes" id="UP000279236"/>
    </source>
</evidence>
<feature type="domain" description="Glycosyl transferase family 1" evidence="15">
    <location>
        <begin position="665"/>
        <end position="838"/>
    </location>
</feature>
<dbReference type="PANTHER" id="PTHR45919:SF1">
    <property type="entry name" value="GDP-MAN:MAN(3)GLCNAC(2)-PP-DOL ALPHA-1,2-MANNOSYLTRANSFERASE"/>
    <property type="match status" value="1"/>
</dbReference>
<comment type="catalytic activity">
    <reaction evidence="13">
        <text>an alpha-D-Man-(1-&gt;3)-[alpha-D-Man-(1-&gt;6)]-beta-D-Man-(1-&gt;4)-beta-D-GlcNAc-(1-&gt;4)-alpha-D-GlcNAc-diphospho-di-trans,poly-cis-dolichol + 2 GDP-alpha-D-mannose = an alpha-D-Man-(1-&gt;2)-alpha-D-Man-(1-&gt;2)-alpha-D-Man-(1-&gt;3)-[alpha-D-Man-(1-&gt;6)]-beta-D-Man-(1-&gt;4)-beta-D-GlcNAc-(1-&gt;4)-alpha-D-GlcNAc-diphospho-di-trans,poly-cis-dolichol + 2 GDP + 2 H(+)</text>
        <dbReference type="Rhea" id="RHEA:29523"/>
        <dbReference type="Rhea" id="RHEA-COMP:19515"/>
        <dbReference type="Rhea" id="RHEA-COMP:19516"/>
        <dbReference type="ChEBI" id="CHEBI:15378"/>
        <dbReference type="ChEBI" id="CHEBI:57527"/>
        <dbReference type="ChEBI" id="CHEBI:58189"/>
        <dbReference type="ChEBI" id="CHEBI:132511"/>
        <dbReference type="ChEBI" id="CHEBI:132515"/>
        <dbReference type="EC" id="2.4.1.131"/>
    </reaction>
    <physiologicalReaction direction="left-to-right" evidence="13">
        <dbReference type="Rhea" id="RHEA:29524"/>
    </physiologicalReaction>
</comment>
<dbReference type="Pfam" id="PF00534">
    <property type="entry name" value="Glycos_transf_1"/>
    <property type="match status" value="1"/>
</dbReference>
<evidence type="ECO:0000256" key="7">
    <source>
        <dbReference type="ARBA" id="ARBA00022692"/>
    </source>
</evidence>
<evidence type="ECO:0000256" key="6">
    <source>
        <dbReference type="ARBA" id="ARBA00022679"/>
    </source>
</evidence>
<dbReference type="Proteomes" id="UP000279236">
    <property type="component" value="Unassembled WGS sequence"/>
</dbReference>
<dbReference type="GO" id="GO:0004377">
    <property type="term" value="F:GDP-Man:Man(3)GlcNAc(2)-PP-Dol alpha-1,2-mannosyltransferase activity"/>
    <property type="evidence" value="ECO:0007669"/>
    <property type="project" value="UniProtKB-EC"/>
</dbReference>
<dbReference type="InterPro" id="IPR031814">
    <property type="entry name" value="ALG11_N"/>
</dbReference>
<keyword evidence="8" id="KW-0256">Endoplasmic reticulum</keyword>
<dbReference type="OrthoDB" id="2276068at2759"/>
<evidence type="ECO:0000256" key="2">
    <source>
        <dbReference type="ARBA" id="ARBA00004922"/>
    </source>
</evidence>
<comment type="caution">
    <text evidence="17">The sequence shown here is derived from an EMBL/GenBank/DDBJ whole genome shotgun (WGS) entry which is preliminary data.</text>
</comment>
<evidence type="ECO:0000256" key="13">
    <source>
        <dbReference type="ARBA" id="ARBA00045065"/>
    </source>
</evidence>
<evidence type="ECO:0000259" key="15">
    <source>
        <dbReference type="Pfam" id="PF00534"/>
    </source>
</evidence>
<keyword evidence="6" id="KW-0808">Transferase</keyword>
<evidence type="ECO:0000256" key="14">
    <source>
        <dbReference type="SAM" id="Phobius"/>
    </source>
</evidence>
<comment type="subcellular location">
    <subcellularLocation>
        <location evidence="1">Endoplasmic reticulum membrane</location>
        <topology evidence="1">Single-pass membrane protein</topology>
    </subcellularLocation>
</comment>
<dbReference type="Gene3D" id="3.40.50.2000">
    <property type="entry name" value="Glycogen Phosphorylase B"/>
    <property type="match status" value="1"/>
</dbReference>
<feature type="domain" description="ALG11 mannosyltransferase N-terminal" evidence="16">
    <location>
        <begin position="404"/>
        <end position="609"/>
    </location>
</feature>
<feature type="transmembrane region" description="Helical" evidence="14">
    <location>
        <begin position="172"/>
        <end position="189"/>
    </location>
</feature>
<dbReference type="SUPFAM" id="SSF53756">
    <property type="entry name" value="UDP-Glycosyltransferase/glycogen phosphorylase"/>
    <property type="match status" value="1"/>
</dbReference>
<reference evidence="17 18" key="1">
    <citation type="submission" date="2018-11" db="EMBL/GenBank/DDBJ databases">
        <title>Genome sequence of Apiotrichum porosum DSM 27194.</title>
        <authorList>
            <person name="Aliyu H."/>
            <person name="Gorte O."/>
            <person name="Ochsenreither K."/>
        </authorList>
    </citation>
    <scope>NUCLEOTIDE SEQUENCE [LARGE SCALE GENOMIC DNA]</scope>
    <source>
        <strain evidence="17 18">DSM 27194</strain>
    </source>
</reference>
<dbReference type="EMBL" id="RSCE01000001">
    <property type="protein sequence ID" value="RSH87864.1"/>
    <property type="molecule type" value="Genomic_DNA"/>
</dbReference>
<evidence type="ECO:0000256" key="3">
    <source>
        <dbReference type="ARBA" id="ARBA00012645"/>
    </source>
</evidence>
<evidence type="ECO:0000256" key="9">
    <source>
        <dbReference type="ARBA" id="ARBA00022989"/>
    </source>
</evidence>